<dbReference type="Proteomes" id="UP000463883">
    <property type="component" value="Chromosome"/>
</dbReference>
<keyword evidence="5" id="KW-1185">Reference proteome</keyword>
<dbReference type="GO" id="GO:0009254">
    <property type="term" value="P:peptidoglycan turnover"/>
    <property type="evidence" value="ECO:0007669"/>
    <property type="project" value="InterPro"/>
</dbReference>
<protein>
    <recommendedName>
        <fullName evidence="3">3D domain-containing protein</fullName>
    </recommendedName>
</protein>
<dbReference type="InterPro" id="IPR036908">
    <property type="entry name" value="RlpA-like_sf"/>
</dbReference>
<dbReference type="InterPro" id="IPR059180">
    <property type="entry name" value="3D_YorM"/>
</dbReference>
<keyword evidence="1" id="KW-0732">Signal</keyword>
<keyword evidence="2" id="KW-1133">Transmembrane helix</keyword>
<dbReference type="AlphaFoldDB" id="A0A6P1MMJ2"/>
<evidence type="ECO:0000259" key="3">
    <source>
        <dbReference type="Pfam" id="PF06725"/>
    </source>
</evidence>
<dbReference type="InterPro" id="IPR051933">
    <property type="entry name" value="Resuscitation_pf_RpfB"/>
</dbReference>
<dbReference type="CDD" id="cd14667">
    <property type="entry name" value="3D_containing_proteins"/>
    <property type="match status" value="1"/>
</dbReference>
<dbReference type="Gene3D" id="2.40.40.10">
    <property type="entry name" value="RlpA-like domain"/>
    <property type="match status" value="1"/>
</dbReference>
<reference evidence="4 5" key="1">
    <citation type="submission" date="2020-01" db="EMBL/GenBank/DDBJ databases">
        <title>Genomic analysis of Aminipila sp. CBA3637.</title>
        <authorList>
            <person name="Kim Y.B."/>
            <person name="Roh S.W."/>
        </authorList>
    </citation>
    <scope>NUCLEOTIDE SEQUENCE [LARGE SCALE GENOMIC DNA]</scope>
    <source>
        <strain evidence="4 5">CBA3637</strain>
    </source>
</reference>
<name>A0A6P1MMJ2_9FIRM</name>
<dbReference type="EMBL" id="CP047591">
    <property type="protein sequence ID" value="QHI72876.1"/>
    <property type="molecule type" value="Genomic_DNA"/>
</dbReference>
<proteinExistence type="predicted"/>
<dbReference type="PANTHER" id="PTHR39160:SF4">
    <property type="entry name" value="RESUSCITATION-PROMOTING FACTOR RPFB"/>
    <property type="match status" value="1"/>
</dbReference>
<keyword evidence="2" id="KW-0812">Transmembrane</keyword>
<evidence type="ECO:0000256" key="1">
    <source>
        <dbReference type="ARBA" id="ARBA00022729"/>
    </source>
</evidence>
<dbReference type="SUPFAM" id="SSF50685">
    <property type="entry name" value="Barwin-like endoglucanases"/>
    <property type="match status" value="1"/>
</dbReference>
<feature type="domain" description="3D" evidence="3">
    <location>
        <begin position="120"/>
        <end position="168"/>
    </location>
</feature>
<dbReference type="GO" id="GO:0019867">
    <property type="term" value="C:outer membrane"/>
    <property type="evidence" value="ECO:0007669"/>
    <property type="project" value="InterPro"/>
</dbReference>
<evidence type="ECO:0000313" key="4">
    <source>
        <dbReference type="EMBL" id="QHI72876.1"/>
    </source>
</evidence>
<dbReference type="GO" id="GO:0004553">
    <property type="term" value="F:hydrolase activity, hydrolyzing O-glycosyl compounds"/>
    <property type="evidence" value="ECO:0007669"/>
    <property type="project" value="InterPro"/>
</dbReference>
<organism evidence="4 5">
    <name type="scientific">Aminipila terrae</name>
    <dbReference type="NCBI Taxonomy" id="2697030"/>
    <lineage>
        <taxon>Bacteria</taxon>
        <taxon>Bacillati</taxon>
        <taxon>Bacillota</taxon>
        <taxon>Clostridia</taxon>
        <taxon>Peptostreptococcales</taxon>
        <taxon>Anaerovoracaceae</taxon>
        <taxon>Aminipila</taxon>
    </lineage>
</organism>
<feature type="transmembrane region" description="Helical" evidence="2">
    <location>
        <begin position="20"/>
        <end position="38"/>
    </location>
</feature>
<dbReference type="Pfam" id="PF06725">
    <property type="entry name" value="3D"/>
    <property type="match status" value="1"/>
</dbReference>
<dbReference type="KEGG" id="amic:Ami3637_11080"/>
<evidence type="ECO:0000256" key="2">
    <source>
        <dbReference type="SAM" id="Phobius"/>
    </source>
</evidence>
<keyword evidence="2" id="KW-0472">Membrane</keyword>
<evidence type="ECO:0000313" key="5">
    <source>
        <dbReference type="Proteomes" id="UP000463883"/>
    </source>
</evidence>
<accession>A0A6P1MMJ2</accession>
<gene>
    <name evidence="4" type="ORF">Ami3637_11080</name>
</gene>
<dbReference type="InterPro" id="IPR010611">
    <property type="entry name" value="3D_dom"/>
</dbReference>
<dbReference type="PANTHER" id="PTHR39160">
    <property type="entry name" value="CELL WALL-BINDING PROTEIN YOCH"/>
    <property type="match status" value="1"/>
</dbReference>
<sequence length="180" mass="20174">MSDRIERYRRRWVRTAVKRCTAMVVGTLVICTSINVYADYSLQQDLDTVKMQQTDTLNTLMYHRMYTEPELTEVNPVTKLEKPALVSLGKFKITHYCSCVKCCGKADGITKTGTKATAGRTIGVDPDIIPLGSTVYIDGQAFVAEDTGGGIKGNRIDMFVQSHQEAKEKDVYETEVFIEM</sequence>
<dbReference type="RefSeq" id="WP_162362643.1">
    <property type="nucleotide sequence ID" value="NZ_CP047591.1"/>
</dbReference>